<sequence>MFLILGLSLFLVLGIGLLFLILGGPGVKMNLAPTLLDHVAEDYIQHNPTSLSGRDESLQSLAFISPETVTFNIRHSGIDGEFAWVFSRLELAGQTEPTAAADFLRFNGSCIQEHWDVLQQRPTNRTNPLDMW</sequence>
<gene>
    <name evidence="1" type="ORF">B0J13DRAFT_659824</name>
</gene>
<organism evidence="1 2">
    <name type="scientific">Dactylonectria estremocensis</name>
    <dbReference type="NCBI Taxonomy" id="1079267"/>
    <lineage>
        <taxon>Eukaryota</taxon>
        <taxon>Fungi</taxon>
        <taxon>Dikarya</taxon>
        <taxon>Ascomycota</taxon>
        <taxon>Pezizomycotina</taxon>
        <taxon>Sordariomycetes</taxon>
        <taxon>Hypocreomycetidae</taxon>
        <taxon>Hypocreales</taxon>
        <taxon>Nectriaceae</taxon>
        <taxon>Dactylonectria</taxon>
    </lineage>
</organism>
<dbReference type="Gene3D" id="3.10.450.50">
    <property type="match status" value="1"/>
</dbReference>
<evidence type="ECO:0000313" key="1">
    <source>
        <dbReference type="EMBL" id="KAH7111663.1"/>
    </source>
</evidence>
<dbReference type="SUPFAM" id="SSF54427">
    <property type="entry name" value="NTF2-like"/>
    <property type="match status" value="1"/>
</dbReference>
<reference evidence="1" key="1">
    <citation type="journal article" date="2021" name="Nat. Commun.">
        <title>Genetic determinants of endophytism in the Arabidopsis root mycobiome.</title>
        <authorList>
            <person name="Mesny F."/>
            <person name="Miyauchi S."/>
            <person name="Thiergart T."/>
            <person name="Pickel B."/>
            <person name="Atanasova L."/>
            <person name="Karlsson M."/>
            <person name="Huettel B."/>
            <person name="Barry K.W."/>
            <person name="Haridas S."/>
            <person name="Chen C."/>
            <person name="Bauer D."/>
            <person name="Andreopoulos W."/>
            <person name="Pangilinan J."/>
            <person name="LaButti K."/>
            <person name="Riley R."/>
            <person name="Lipzen A."/>
            <person name="Clum A."/>
            <person name="Drula E."/>
            <person name="Henrissat B."/>
            <person name="Kohler A."/>
            <person name="Grigoriev I.V."/>
            <person name="Martin F.M."/>
            <person name="Hacquard S."/>
        </authorList>
    </citation>
    <scope>NUCLEOTIDE SEQUENCE</scope>
    <source>
        <strain evidence="1">MPI-CAGE-AT-0021</strain>
    </source>
</reference>
<comment type="caution">
    <text evidence="1">The sequence shown here is derived from an EMBL/GenBank/DDBJ whole genome shotgun (WGS) entry which is preliminary data.</text>
</comment>
<keyword evidence="2" id="KW-1185">Reference proteome</keyword>
<name>A0A9P9I8A7_9HYPO</name>
<accession>A0A9P9I8A7</accession>
<dbReference type="AlphaFoldDB" id="A0A9P9I8A7"/>
<dbReference type="Proteomes" id="UP000717696">
    <property type="component" value="Unassembled WGS sequence"/>
</dbReference>
<proteinExistence type="predicted"/>
<evidence type="ECO:0000313" key="2">
    <source>
        <dbReference type="Proteomes" id="UP000717696"/>
    </source>
</evidence>
<dbReference type="InterPro" id="IPR032710">
    <property type="entry name" value="NTF2-like_dom_sf"/>
</dbReference>
<protein>
    <submittedName>
        <fullName evidence="1">Uncharacterized protein</fullName>
    </submittedName>
</protein>
<dbReference type="OrthoDB" id="2820488at2759"/>
<dbReference type="EMBL" id="JAGMUU010000055">
    <property type="protein sequence ID" value="KAH7111663.1"/>
    <property type="molecule type" value="Genomic_DNA"/>
</dbReference>